<protein>
    <submittedName>
        <fullName evidence="2">Uncharacterized protein</fullName>
    </submittedName>
</protein>
<name>U7QQN9_PHOTE</name>
<keyword evidence="3" id="KW-1185">Reference proteome</keyword>
<accession>U7QQN9</accession>
<dbReference type="AlphaFoldDB" id="U7QQN9"/>
<gene>
    <name evidence="2" type="ORF">O185_26710</name>
</gene>
<reference evidence="2 3" key="1">
    <citation type="submission" date="2013-10" db="EMBL/GenBank/DDBJ databases">
        <title>Whole Genome Shotgun Sequence of Photorhabdus temperata J3.</title>
        <authorList>
            <person name="Park G.-S."/>
            <person name="Hong S.-J."/>
            <person name="Shin J.-H."/>
        </authorList>
    </citation>
    <scope>NUCLEOTIDE SEQUENCE [LARGE SCALE GENOMIC DNA]</scope>
    <source>
        <strain evidence="2 3">J3</strain>
    </source>
</reference>
<dbReference type="EMBL" id="AXDT01000526">
    <property type="protein sequence ID" value="ERT10188.1"/>
    <property type="molecule type" value="Genomic_DNA"/>
</dbReference>
<keyword evidence="1" id="KW-0472">Membrane</keyword>
<dbReference type="PATRIC" id="fig|1389415.4.peg.5194"/>
<sequence>MLLKVIISTYSFNQYKVFTIIFTDFNTCFLLSLIIIGYHILCLTNVNHTHLLSLLMLFYWQSQAVLISFLFQSLNPAGLTVLSIFLLRYS</sequence>
<keyword evidence="1" id="KW-0812">Transmembrane</keyword>
<organism evidence="2 3">
    <name type="scientific">Photorhabdus temperata J3</name>
    <dbReference type="NCBI Taxonomy" id="1389415"/>
    <lineage>
        <taxon>Bacteria</taxon>
        <taxon>Pseudomonadati</taxon>
        <taxon>Pseudomonadota</taxon>
        <taxon>Gammaproteobacteria</taxon>
        <taxon>Enterobacterales</taxon>
        <taxon>Morganellaceae</taxon>
        <taxon>Photorhabdus</taxon>
    </lineage>
</organism>
<proteinExistence type="predicted"/>
<dbReference type="Proteomes" id="UP000017133">
    <property type="component" value="Unassembled WGS sequence"/>
</dbReference>
<evidence type="ECO:0000313" key="3">
    <source>
        <dbReference type="Proteomes" id="UP000017133"/>
    </source>
</evidence>
<comment type="caution">
    <text evidence="2">The sequence shown here is derived from an EMBL/GenBank/DDBJ whole genome shotgun (WGS) entry which is preliminary data.</text>
</comment>
<keyword evidence="1" id="KW-1133">Transmembrane helix</keyword>
<evidence type="ECO:0000313" key="2">
    <source>
        <dbReference type="EMBL" id="ERT10188.1"/>
    </source>
</evidence>
<evidence type="ECO:0000256" key="1">
    <source>
        <dbReference type="SAM" id="Phobius"/>
    </source>
</evidence>
<feature type="transmembrane region" description="Helical" evidence="1">
    <location>
        <begin position="21"/>
        <end position="41"/>
    </location>
</feature>
<feature type="transmembrane region" description="Helical" evidence="1">
    <location>
        <begin position="61"/>
        <end position="87"/>
    </location>
</feature>